<proteinExistence type="inferred from homology"/>
<evidence type="ECO:0000259" key="13">
    <source>
        <dbReference type="Pfam" id="PF22600"/>
    </source>
</evidence>
<feature type="compositionally biased region" description="Basic and acidic residues" evidence="11">
    <location>
        <begin position="411"/>
        <end position="431"/>
    </location>
</feature>
<evidence type="ECO:0000256" key="8">
    <source>
        <dbReference type="ARBA" id="ARBA00022723"/>
    </source>
</evidence>
<dbReference type="Proteomes" id="UP001370490">
    <property type="component" value="Unassembled WGS sequence"/>
</dbReference>
<dbReference type="GO" id="GO:0061157">
    <property type="term" value="P:mRNA destabilization"/>
    <property type="evidence" value="ECO:0007669"/>
    <property type="project" value="UniProtKB-ARBA"/>
</dbReference>
<comment type="caution">
    <text evidence="14">The sequence shown here is derived from an EMBL/GenBank/DDBJ whole genome shotgun (WGS) entry which is preliminary data.</text>
</comment>
<accession>A0AAN8UVL4</accession>
<keyword evidence="7" id="KW-0808">Transferase</keyword>
<dbReference type="PANTHER" id="PTHR12271">
    <property type="entry name" value="POLY A POLYMERASE CID PAP -RELATED"/>
    <property type="match status" value="1"/>
</dbReference>
<evidence type="ECO:0000256" key="4">
    <source>
        <dbReference type="ARBA" id="ARBA00008593"/>
    </source>
</evidence>
<evidence type="ECO:0000256" key="3">
    <source>
        <dbReference type="ARBA" id="ARBA00004496"/>
    </source>
</evidence>
<comment type="subcellular location">
    <subcellularLocation>
        <location evidence="3">Cytoplasm</location>
    </subcellularLocation>
</comment>
<feature type="compositionally biased region" description="Basic and acidic residues" evidence="11">
    <location>
        <begin position="264"/>
        <end position="273"/>
    </location>
</feature>
<dbReference type="GO" id="GO:0031123">
    <property type="term" value="P:RNA 3'-end processing"/>
    <property type="evidence" value="ECO:0007669"/>
    <property type="project" value="TreeGrafter"/>
</dbReference>
<dbReference type="PANTHER" id="PTHR12271:SF40">
    <property type="entry name" value="POLY(A) RNA POLYMERASE GLD2"/>
    <property type="match status" value="1"/>
</dbReference>
<dbReference type="InterPro" id="IPR043519">
    <property type="entry name" value="NT_sf"/>
</dbReference>
<dbReference type="FunFam" id="1.10.1410.10:FF:000018">
    <property type="entry name" value="Terminal uridylyltransferase cid1"/>
    <property type="match status" value="1"/>
</dbReference>
<dbReference type="InterPro" id="IPR002058">
    <property type="entry name" value="PAP_assoc"/>
</dbReference>
<dbReference type="GO" id="GO:0010628">
    <property type="term" value="P:positive regulation of gene expression"/>
    <property type="evidence" value="ECO:0007669"/>
    <property type="project" value="UniProtKB-ARBA"/>
</dbReference>
<keyword evidence="9" id="KW-0460">Magnesium</keyword>
<evidence type="ECO:0000259" key="12">
    <source>
        <dbReference type="Pfam" id="PF03828"/>
    </source>
</evidence>
<feature type="region of interest" description="Disordered" evidence="11">
    <location>
        <begin position="110"/>
        <end position="129"/>
    </location>
</feature>
<dbReference type="GO" id="GO:0000956">
    <property type="term" value="P:nuclear-transcribed mRNA catabolic process"/>
    <property type="evidence" value="ECO:0007669"/>
    <property type="project" value="UniProtKB-ARBA"/>
</dbReference>
<dbReference type="FunFam" id="3.30.460.10:FF:000067">
    <property type="entry name" value="Terminal uridylyltransferase cid1"/>
    <property type="match status" value="1"/>
</dbReference>
<evidence type="ECO:0000256" key="10">
    <source>
        <dbReference type="ARBA" id="ARBA00049105"/>
    </source>
</evidence>
<keyword evidence="6" id="KW-0963">Cytoplasm</keyword>
<evidence type="ECO:0000256" key="11">
    <source>
        <dbReference type="SAM" id="MobiDB-lite"/>
    </source>
</evidence>
<feature type="compositionally biased region" description="Low complexity" evidence="11">
    <location>
        <begin position="32"/>
        <end position="45"/>
    </location>
</feature>
<feature type="region of interest" description="Disordered" evidence="11">
    <location>
        <begin position="1"/>
        <end position="90"/>
    </location>
</feature>
<keyword evidence="8" id="KW-0479">Metal-binding</keyword>
<reference evidence="14 15" key="1">
    <citation type="submission" date="2023-12" db="EMBL/GenBank/DDBJ databases">
        <title>A high-quality genome assembly for Dillenia turbinata (Dilleniales).</title>
        <authorList>
            <person name="Chanderbali A."/>
        </authorList>
    </citation>
    <scope>NUCLEOTIDE SEQUENCE [LARGE SCALE GENOMIC DNA]</scope>
    <source>
        <strain evidence="14">LSX21</strain>
        <tissue evidence="14">Leaf</tissue>
    </source>
</reference>
<feature type="compositionally biased region" description="Pro residues" evidence="11">
    <location>
        <begin position="66"/>
        <end position="76"/>
    </location>
</feature>
<dbReference type="InterPro" id="IPR054708">
    <property type="entry name" value="MTPAP-like_central"/>
</dbReference>
<dbReference type="SUPFAM" id="SSF81631">
    <property type="entry name" value="PAP/OAS1 substrate-binding domain"/>
    <property type="match status" value="1"/>
</dbReference>
<evidence type="ECO:0000256" key="9">
    <source>
        <dbReference type="ARBA" id="ARBA00022842"/>
    </source>
</evidence>
<gene>
    <name evidence="14" type="ORF">RJ641_016883</name>
</gene>
<evidence type="ECO:0000256" key="5">
    <source>
        <dbReference type="ARBA" id="ARBA00012472"/>
    </source>
</evidence>
<feature type="domain" description="PAP-associated" evidence="12">
    <location>
        <begin position="677"/>
        <end position="735"/>
    </location>
</feature>
<organism evidence="14 15">
    <name type="scientific">Dillenia turbinata</name>
    <dbReference type="NCBI Taxonomy" id="194707"/>
    <lineage>
        <taxon>Eukaryota</taxon>
        <taxon>Viridiplantae</taxon>
        <taxon>Streptophyta</taxon>
        <taxon>Embryophyta</taxon>
        <taxon>Tracheophyta</taxon>
        <taxon>Spermatophyta</taxon>
        <taxon>Magnoliopsida</taxon>
        <taxon>eudicotyledons</taxon>
        <taxon>Gunneridae</taxon>
        <taxon>Pentapetalae</taxon>
        <taxon>Dilleniales</taxon>
        <taxon>Dilleniaceae</taxon>
        <taxon>Dillenia</taxon>
    </lineage>
</organism>
<dbReference type="GO" id="GO:0050265">
    <property type="term" value="F:RNA uridylyltransferase activity"/>
    <property type="evidence" value="ECO:0007669"/>
    <property type="project" value="UniProtKB-EC"/>
</dbReference>
<dbReference type="EC" id="2.7.7.52" evidence="5"/>
<comment type="similarity">
    <text evidence="4">Belongs to the DNA polymerase type-B-like family.</text>
</comment>
<dbReference type="Pfam" id="PF03828">
    <property type="entry name" value="PAP_assoc"/>
    <property type="match status" value="1"/>
</dbReference>
<dbReference type="CDD" id="cd05402">
    <property type="entry name" value="NT_PAP_TUTase"/>
    <property type="match status" value="1"/>
</dbReference>
<comment type="catalytic activity">
    <reaction evidence="10">
        <text>RNA(n) + UTP = RNA(n)-3'-uridine ribonucleotide + diphosphate</text>
        <dbReference type="Rhea" id="RHEA:14785"/>
        <dbReference type="Rhea" id="RHEA-COMP:14527"/>
        <dbReference type="Rhea" id="RHEA-COMP:17348"/>
        <dbReference type="ChEBI" id="CHEBI:33019"/>
        <dbReference type="ChEBI" id="CHEBI:46398"/>
        <dbReference type="ChEBI" id="CHEBI:140395"/>
        <dbReference type="ChEBI" id="CHEBI:173116"/>
        <dbReference type="EC" id="2.7.7.52"/>
    </reaction>
</comment>
<evidence type="ECO:0000256" key="6">
    <source>
        <dbReference type="ARBA" id="ARBA00022490"/>
    </source>
</evidence>
<evidence type="ECO:0000313" key="15">
    <source>
        <dbReference type="Proteomes" id="UP001370490"/>
    </source>
</evidence>
<sequence length="777" mass="86746">MPGGGGDAQPQPENGGEFLLQLLQKPKPKPNPSSEPQSHSPSSSSNQFLAHDPAVAAVGAALPFNLPSPSPSPPWPSSNGRDLSSSPWPSSAVAGAPDLYFHGFPQNPWLPSPTQGFTPPNSGPPQYHHNINNFLNDDFQKLGFGLGFRGNSPNQLEHQPKLMFGSMPCDFRIRPAVLPNTGHPLGSPSVDNRGFPVNSGILKDPSGPKTALDRVFDPNGNRHLNHERDSRGGSRGRRGSGVFHGTERLKDVRPPPPGFPARPNGDHEEDFGTRRHIVGQNVDKDKKGCSELRQGNYRSDRSSEDNQRVHKLMYGHLRNDGREGLHLGLSRQIEQPGPPSGSNLHSARASDIEESLLNLHADVGAEHGFHPVEEKMRRDNDSGNEYDQHELDELGEQLIESLELGDGAANKSDRKLGRSAREKDVRSDTRGKQILSQRLRMMKSKMPCRIDINRLNAPLLKIYESLIPAEEEKVKQKQLLTMLEKIVSKEWPNAKLFLYGSCANSFGVSKSDIDVCLAIEDEGIDKSEVLLKLAELLQSDNLQNVQALTRARVPIVKLMDPVTGISCDICINNVLAVINTKLLRDYSKIDVRLHQLAFIVKHWAKSRGVNATYQGTLSSYAYVLMCIHFLQQRIPAILPCLQVLETTYKVTVDDIECAYFDQVDSLVDFGAQNKECIAQLVWKFFNYWAYCHDYANSVISVRTGRILSKQDKDWTRRVGNDRHLICIEDPFETSHDLGRVVDRSSVRVLREEFERAAQIMQFDPNPCESLFEPYVRC</sequence>
<feature type="compositionally biased region" description="Polar residues" evidence="11">
    <location>
        <begin position="79"/>
        <end position="89"/>
    </location>
</feature>
<dbReference type="Gene3D" id="1.10.1410.10">
    <property type="match status" value="1"/>
</dbReference>
<keyword evidence="15" id="KW-1185">Reference proteome</keyword>
<protein>
    <recommendedName>
        <fullName evidence="5">RNA uridylyltransferase</fullName>
        <ecNumber evidence="5">2.7.7.52</ecNumber>
    </recommendedName>
</protein>
<feature type="region of interest" description="Disordered" evidence="11">
    <location>
        <begin position="215"/>
        <end position="306"/>
    </location>
</feature>
<dbReference type="SUPFAM" id="SSF81301">
    <property type="entry name" value="Nucleotidyltransferase"/>
    <property type="match status" value="1"/>
</dbReference>
<dbReference type="EMBL" id="JBAMMX010000022">
    <property type="protein sequence ID" value="KAK6918461.1"/>
    <property type="molecule type" value="Genomic_DNA"/>
</dbReference>
<feature type="region of interest" description="Disordered" evidence="11">
    <location>
        <begin position="367"/>
        <end position="387"/>
    </location>
</feature>
<dbReference type="Gene3D" id="3.30.460.10">
    <property type="entry name" value="Beta Polymerase, domain 2"/>
    <property type="match status" value="1"/>
</dbReference>
<evidence type="ECO:0000256" key="7">
    <source>
        <dbReference type="ARBA" id="ARBA00022679"/>
    </source>
</evidence>
<comment type="cofactor">
    <cofactor evidence="2">
        <name>Mg(2+)</name>
        <dbReference type="ChEBI" id="CHEBI:18420"/>
    </cofactor>
</comment>
<evidence type="ECO:0000313" key="14">
    <source>
        <dbReference type="EMBL" id="KAK6918461.1"/>
    </source>
</evidence>
<dbReference type="GO" id="GO:0005737">
    <property type="term" value="C:cytoplasm"/>
    <property type="evidence" value="ECO:0007669"/>
    <property type="project" value="UniProtKB-SubCell"/>
</dbReference>
<evidence type="ECO:0000256" key="1">
    <source>
        <dbReference type="ARBA" id="ARBA00001936"/>
    </source>
</evidence>
<evidence type="ECO:0000256" key="2">
    <source>
        <dbReference type="ARBA" id="ARBA00001946"/>
    </source>
</evidence>
<dbReference type="GO" id="GO:0046872">
    <property type="term" value="F:metal ion binding"/>
    <property type="evidence" value="ECO:0007669"/>
    <property type="project" value="UniProtKB-KW"/>
</dbReference>
<dbReference type="Pfam" id="PF22600">
    <property type="entry name" value="MTPAP-like_central"/>
    <property type="match status" value="1"/>
</dbReference>
<dbReference type="AlphaFoldDB" id="A0AAN8UVL4"/>
<feature type="domain" description="Poly(A) RNA polymerase mitochondrial-like central palm" evidence="13">
    <location>
        <begin position="458"/>
        <end position="588"/>
    </location>
</feature>
<feature type="region of interest" description="Disordered" evidence="11">
    <location>
        <begin position="404"/>
        <end position="431"/>
    </location>
</feature>
<name>A0AAN8UVL4_9MAGN</name>
<comment type="cofactor">
    <cofactor evidence="1">
        <name>Mn(2+)</name>
        <dbReference type="ChEBI" id="CHEBI:29035"/>
    </cofactor>
</comment>